<evidence type="ECO:0000313" key="3">
    <source>
        <dbReference type="Proteomes" id="UP001239909"/>
    </source>
</evidence>
<dbReference type="Proteomes" id="UP001239909">
    <property type="component" value="Unassembled WGS sequence"/>
</dbReference>
<gene>
    <name evidence="2" type="ORF">LNKW23_37540</name>
</gene>
<name>A0ABQ6LRC9_9RHOB</name>
<sequence length="221" mass="23211">MADFIGETGFFAGALGELADGMASLARADRPRGAAAHRLQPGAPAVLAIRPERLKIGGGGENRVEGTVAGIIYPGRSRKVVARLADAADMTALEQAGTPGQVPRREKNAVTFSWRSEDAGVLADGWDLLPLRPGRPHLPRRRQRPPVLSIHGVGASLQGRDGVLAALGPGLRAPVSTSAATADWRACPDHARCRNSPRMRSRCATIPRSTGPRWSASPSAG</sequence>
<feature type="domain" description="Transport-associated OB type 2" evidence="1">
    <location>
        <begin position="47"/>
        <end position="122"/>
    </location>
</feature>
<dbReference type="InterPro" id="IPR013611">
    <property type="entry name" value="Transp-assoc_OB_typ2"/>
</dbReference>
<dbReference type="InterPro" id="IPR008995">
    <property type="entry name" value="Mo/tungstate-bd_C_term_dom"/>
</dbReference>
<reference evidence="2 3" key="1">
    <citation type="submission" date="2023-04" db="EMBL/GenBank/DDBJ databases">
        <title>Marinoamorphus aggregata gen. nov., sp. Nov., isolate from tissue of brittle star Ophioplocus japonicus.</title>
        <authorList>
            <person name="Kawano K."/>
            <person name="Sawayama S."/>
            <person name="Nakagawa S."/>
        </authorList>
    </citation>
    <scope>NUCLEOTIDE SEQUENCE [LARGE SCALE GENOMIC DNA]</scope>
    <source>
        <strain evidence="2 3">NKW23</strain>
    </source>
</reference>
<dbReference type="RefSeq" id="WP_285673592.1">
    <property type="nucleotide sequence ID" value="NZ_BSYI01000038.1"/>
</dbReference>
<evidence type="ECO:0000259" key="1">
    <source>
        <dbReference type="Pfam" id="PF08402"/>
    </source>
</evidence>
<accession>A0ABQ6LRC9</accession>
<evidence type="ECO:0000313" key="2">
    <source>
        <dbReference type="EMBL" id="GMG84538.1"/>
    </source>
</evidence>
<dbReference type="Pfam" id="PF08402">
    <property type="entry name" value="TOBE_2"/>
    <property type="match status" value="1"/>
</dbReference>
<organism evidence="2 3">
    <name type="scientific">Paralimibaculum aggregatum</name>
    <dbReference type="NCBI Taxonomy" id="3036245"/>
    <lineage>
        <taxon>Bacteria</taxon>
        <taxon>Pseudomonadati</taxon>
        <taxon>Pseudomonadota</taxon>
        <taxon>Alphaproteobacteria</taxon>
        <taxon>Rhodobacterales</taxon>
        <taxon>Paracoccaceae</taxon>
        <taxon>Paralimibaculum</taxon>
    </lineage>
</organism>
<proteinExistence type="predicted"/>
<dbReference type="EMBL" id="BSYI01000038">
    <property type="protein sequence ID" value="GMG84538.1"/>
    <property type="molecule type" value="Genomic_DNA"/>
</dbReference>
<keyword evidence="3" id="KW-1185">Reference proteome</keyword>
<protein>
    <recommendedName>
        <fullName evidence="1">Transport-associated OB type 2 domain-containing protein</fullName>
    </recommendedName>
</protein>
<dbReference type="SUPFAM" id="SSF50331">
    <property type="entry name" value="MOP-like"/>
    <property type="match status" value="1"/>
</dbReference>
<comment type="caution">
    <text evidence="2">The sequence shown here is derived from an EMBL/GenBank/DDBJ whole genome shotgun (WGS) entry which is preliminary data.</text>
</comment>